<dbReference type="Proteomes" id="UP000198546">
    <property type="component" value="Chromosome i"/>
</dbReference>
<sequence>MTELYLVRHGQTEWSRDGRHTGSTDIELTEQGRAEAELLRPRLAELSFDLVLSSPLRRALDTARIAGFDPDRVEVTEDLVEWGYGDYEGITSATIRETDRGWTVWTHPSPGGETAAQVTERLGRVIERIRASGVERVLCFGHGHASRALTLLWLGLDLTRGDSFPLETGRLSVLGQHKEQPALIAWNS</sequence>
<organism evidence="3 4">
    <name type="scientific">Auraticoccus monumenti</name>
    <dbReference type="NCBI Taxonomy" id="675864"/>
    <lineage>
        <taxon>Bacteria</taxon>
        <taxon>Bacillati</taxon>
        <taxon>Actinomycetota</taxon>
        <taxon>Actinomycetes</taxon>
        <taxon>Propionibacteriales</taxon>
        <taxon>Propionibacteriaceae</taxon>
        <taxon>Auraticoccus</taxon>
    </lineage>
</organism>
<dbReference type="AlphaFoldDB" id="A0A1G7AEN9"/>
<dbReference type="Pfam" id="PF00300">
    <property type="entry name" value="His_Phos_1"/>
    <property type="match status" value="1"/>
</dbReference>
<dbReference type="STRING" id="675864.SAMN04489747_2592"/>
<dbReference type="InterPro" id="IPR013078">
    <property type="entry name" value="His_Pase_superF_clade-1"/>
</dbReference>
<dbReference type="InterPro" id="IPR050275">
    <property type="entry name" value="PGM_Phosphatase"/>
</dbReference>
<dbReference type="Gene3D" id="3.40.50.1240">
    <property type="entry name" value="Phosphoglycerate mutase-like"/>
    <property type="match status" value="1"/>
</dbReference>
<evidence type="ECO:0000313" key="3">
    <source>
        <dbReference type="EMBL" id="SDE13272.1"/>
    </source>
</evidence>
<dbReference type="PANTHER" id="PTHR48100:SF15">
    <property type="entry name" value="SEDOHEPTULOSE 1,7-BISPHOSPHATASE"/>
    <property type="match status" value="1"/>
</dbReference>
<dbReference type="RefSeq" id="WP_090594132.1">
    <property type="nucleotide sequence ID" value="NZ_LT629688.1"/>
</dbReference>
<feature type="active site" description="Proton donor/acceptor" evidence="1">
    <location>
        <position position="81"/>
    </location>
</feature>
<gene>
    <name evidence="3" type="ORF">SAMN04489747_2592</name>
</gene>
<dbReference type="PANTHER" id="PTHR48100">
    <property type="entry name" value="BROAD-SPECIFICITY PHOSPHATASE YOR283W-RELATED"/>
    <property type="match status" value="1"/>
</dbReference>
<feature type="binding site" evidence="2">
    <location>
        <begin position="21"/>
        <end position="22"/>
    </location>
    <ligand>
        <name>substrate</name>
    </ligand>
</feature>
<dbReference type="OrthoDB" id="4697614at2"/>
<evidence type="ECO:0000256" key="1">
    <source>
        <dbReference type="PIRSR" id="PIRSR613078-1"/>
    </source>
</evidence>
<dbReference type="InterPro" id="IPR029033">
    <property type="entry name" value="His_PPase_superfam"/>
</dbReference>
<dbReference type="GO" id="GO:0101006">
    <property type="term" value="F:protein histidine phosphatase activity"/>
    <property type="evidence" value="ECO:0007669"/>
    <property type="project" value="TreeGrafter"/>
</dbReference>
<dbReference type="GO" id="GO:0070297">
    <property type="term" value="P:regulation of phosphorelay signal transduction system"/>
    <property type="evidence" value="ECO:0007669"/>
    <property type="project" value="TreeGrafter"/>
</dbReference>
<protein>
    <submittedName>
        <fullName evidence="3">Probable phosphoglycerate mutase</fullName>
    </submittedName>
</protein>
<feature type="binding site" evidence="2">
    <location>
        <begin position="81"/>
        <end position="84"/>
    </location>
    <ligand>
        <name>substrate</name>
    </ligand>
</feature>
<feature type="binding site" evidence="2">
    <location>
        <position position="58"/>
    </location>
    <ligand>
        <name>substrate</name>
    </ligand>
</feature>
<keyword evidence="4" id="KW-1185">Reference proteome</keyword>
<dbReference type="EMBL" id="LT629688">
    <property type="protein sequence ID" value="SDE13272.1"/>
    <property type="molecule type" value="Genomic_DNA"/>
</dbReference>
<accession>A0A1G7AEN9</accession>
<dbReference type="SMART" id="SM00855">
    <property type="entry name" value="PGAM"/>
    <property type="match status" value="1"/>
</dbReference>
<dbReference type="SUPFAM" id="SSF53254">
    <property type="entry name" value="Phosphoglycerate mutase-like"/>
    <property type="match status" value="1"/>
</dbReference>
<proteinExistence type="predicted"/>
<name>A0A1G7AEN9_9ACTN</name>
<dbReference type="CDD" id="cd07067">
    <property type="entry name" value="HP_PGM_like"/>
    <property type="match status" value="1"/>
</dbReference>
<evidence type="ECO:0000256" key="2">
    <source>
        <dbReference type="PIRSR" id="PIRSR613078-2"/>
    </source>
</evidence>
<reference evidence="3 4" key="1">
    <citation type="submission" date="2016-10" db="EMBL/GenBank/DDBJ databases">
        <authorList>
            <person name="de Groot N.N."/>
        </authorList>
    </citation>
    <scope>NUCLEOTIDE SEQUENCE [LARGE SCALE GENOMIC DNA]</scope>
    <source>
        <strain evidence="3 4">MON 2.2</strain>
    </source>
</reference>
<evidence type="ECO:0000313" key="4">
    <source>
        <dbReference type="Proteomes" id="UP000198546"/>
    </source>
</evidence>
<feature type="active site" description="Tele-phosphohistidine intermediate" evidence="1">
    <location>
        <position position="9"/>
    </location>
</feature>